<reference evidence="6" key="2">
    <citation type="submission" date="2022-10" db="EMBL/GenBank/DDBJ databases">
        <authorList>
            <consortium name="ENA_rothamsted_submissions"/>
            <consortium name="culmorum"/>
            <person name="King R."/>
        </authorList>
    </citation>
    <scope>NUCLEOTIDE SEQUENCE</scope>
</reference>
<comment type="similarity">
    <text evidence="1">Belongs to the IST1 family.</text>
</comment>
<dbReference type="InterPro" id="IPR011009">
    <property type="entry name" value="Kinase-like_dom_sf"/>
</dbReference>
<evidence type="ECO:0000313" key="7">
    <source>
        <dbReference type="Proteomes" id="UP001153737"/>
    </source>
</evidence>
<dbReference type="PANTHER" id="PTHR12161:SF5">
    <property type="entry name" value="IST1 HOMOLOG"/>
    <property type="match status" value="1"/>
</dbReference>
<comment type="subunit">
    <text evidence="5">Interacts with CHMP1A, CHMP1B, VPS4A and VTA1. Interacts with SPAST, STAMBP, and USP8. May interact with VPS37B. May associate with the ESCRT-I complex. Interacts with MITD1, in competition with VSP4. Interacts with SPART (via MIT domain); leading to the recruitment of SPART to midbodies. Interacts with SPAST.</text>
</comment>
<dbReference type="InterPro" id="IPR005061">
    <property type="entry name" value="Ist1"/>
</dbReference>
<dbReference type="Gene3D" id="1.20.1260.60">
    <property type="entry name" value="Vacuolar protein sorting-associated protein Ist1"/>
    <property type="match status" value="2"/>
</dbReference>
<dbReference type="SUPFAM" id="SSF56112">
    <property type="entry name" value="Protein kinase-like (PK-like)"/>
    <property type="match status" value="1"/>
</dbReference>
<dbReference type="InterPro" id="IPR042277">
    <property type="entry name" value="IST1-like"/>
</dbReference>
<dbReference type="PANTHER" id="PTHR12161">
    <property type="entry name" value="IST1 FAMILY MEMBER"/>
    <property type="match status" value="1"/>
</dbReference>
<evidence type="ECO:0000256" key="5">
    <source>
        <dbReference type="ARBA" id="ARBA00046920"/>
    </source>
</evidence>
<gene>
    <name evidence="6" type="ORF">PHAECO_LOCUS9561</name>
</gene>
<evidence type="ECO:0000313" key="6">
    <source>
        <dbReference type="EMBL" id="CAG9822125.1"/>
    </source>
</evidence>
<dbReference type="EMBL" id="OU896711">
    <property type="protein sequence ID" value="CAG9822125.1"/>
    <property type="molecule type" value="Genomic_DNA"/>
</dbReference>
<dbReference type="OrthoDB" id="29853at2759"/>
<name>A0A9N9SLZ9_PHACE</name>
<proteinExistence type="inferred from homology"/>
<dbReference type="Pfam" id="PF03398">
    <property type="entry name" value="Ist1"/>
    <property type="match status" value="1"/>
</dbReference>
<evidence type="ECO:0000256" key="3">
    <source>
        <dbReference type="ARBA" id="ARBA00032374"/>
    </source>
</evidence>
<evidence type="ECO:0000256" key="4">
    <source>
        <dbReference type="ARBA" id="ARBA00046124"/>
    </source>
</evidence>
<protein>
    <recommendedName>
        <fullName evidence="2">IST1 homolog</fullName>
    </recommendedName>
    <alternativeName>
        <fullName evidence="3">Charged multivesicular body protein 8</fullName>
    </alternativeName>
</protein>
<dbReference type="GO" id="GO:0015031">
    <property type="term" value="P:protein transport"/>
    <property type="evidence" value="ECO:0007669"/>
    <property type="project" value="InterPro"/>
</dbReference>
<reference evidence="6" key="1">
    <citation type="submission" date="2022-01" db="EMBL/GenBank/DDBJ databases">
        <authorList>
            <person name="King R."/>
        </authorList>
    </citation>
    <scope>NUCLEOTIDE SEQUENCE</scope>
</reference>
<sequence length="223" mass="25597">MNSTIINYEVLKENLINSVITLKLFQKKKTQQIKNLKQEIGECMLESRQERAKIRMKYVISATELNESIADAVSSLIWVAPRFKSDITELSIVSDLLGLKYGKSFVEDCRSGIAKGISEKLRSKLSIQSQPETLLEKYMSDIGKIYNIQCEPDSQAIDKGVWDLDDDDIDDEQLLHNKMLNFEVPNSVLAIPNYMKDLISKCLSYIPEERPEVHELLYFLTIQ</sequence>
<evidence type="ECO:0000256" key="1">
    <source>
        <dbReference type="ARBA" id="ARBA00005536"/>
    </source>
</evidence>
<organism evidence="6 7">
    <name type="scientific">Phaedon cochleariae</name>
    <name type="common">Mustard beetle</name>
    <dbReference type="NCBI Taxonomy" id="80249"/>
    <lineage>
        <taxon>Eukaryota</taxon>
        <taxon>Metazoa</taxon>
        <taxon>Ecdysozoa</taxon>
        <taxon>Arthropoda</taxon>
        <taxon>Hexapoda</taxon>
        <taxon>Insecta</taxon>
        <taxon>Pterygota</taxon>
        <taxon>Neoptera</taxon>
        <taxon>Endopterygota</taxon>
        <taxon>Coleoptera</taxon>
        <taxon>Polyphaga</taxon>
        <taxon>Cucujiformia</taxon>
        <taxon>Chrysomeloidea</taxon>
        <taxon>Chrysomelidae</taxon>
        <taxon>Chrysomelinae</taxon>
        <taxon>Chrysomelini</taxon>
        <taxon>Phaedon</taxon>
    </lineage>
</organism>
<evidence type="ECO:0000256" key="2">
    <source>
        <dbReference type="ARBA" id="ARBA00014513"/>
    </source>
</evidence>
<accession>A0A9N9SLZ9</accession>
<dbReference type="Proteomes" id="UP001153737">
    <property type="component" value="Chromosome 5"/>
</dbReference>
<dbReference type="AlphaFoldDB" id="A0A9N9SLZ9"/>
<keyword evidence="7" id="KW-1185">Reference proteome</keyword>
<comment type="function">
    <text evidence="4">ESCRT-III-like protein involved in cytokinesis, nuclear envelope reassembly and endosomal tubulation. Is required for efficient abscission during cytokinesis. Involved in recruiting VPS4A and/or VPS4B to the midbody of dividing cells. During late anaphase, involved in nuclear envelope reassembly and mitotic spindle disassembly together with the ESCRT-III complex: IST1 acts by mediating the recruitment of SPAST to the nuclear membrane, leading to microtubule severing. Recruited to the reforming nuclear envelope (NE) during anaphase by LEMD2. Regulates early endosomal tubulation together with the ESCRT-III complex by mediating the recruitment of SPAST.</text>
</comment>